<name>A0A4E9EAH2_GIBZA</name>
<accession>A0A4E9EAH2</accession>
<sequence>MPMINYGNTLHIAMSISLSVWNPRRSIINNHVSATSRKRSVRMQRDLIDHASPRKSSTVLCSSIQYCNNAPSSYFCHDMSDLDIRSRKMKRGSVVFSVCNLGLGHFANAS</sequence>
<proteinExistence type="predicted"/>
<evidence type="ECO:0000313" key="2">
    <source>
        <dbReference type="EMBL" id="VIO57969.1"/>
    </source>
</evidence>
<dbReference type="AlphaFoldDB" id="A0A4E9EAH2"/>
<gene>
    <name evidence="2" type="ORF">FUG_LOCUS258085</name>
    <name evidence="1" type="ORF">MDCFG202_LOCUS496414</name>
</gene>
<reference evidence="2" key="1">
    <citation type="submission" date="2019-04" db="EMBL/GenBank/DDBJ databases">
        <authorList>
            <person name="Melise S."/>
            <person name="Noan J."/>
            <person name="Okalmin O."/>
        </authorList>
    </citation>
    <scope>NUCLEOTIDE SEQUENCE</scope>
    <source>
        <strain evidence="2">FN9</strain>
    </source>
</reference>
<dbReference type="EMBL" id="CAJPIJ010000183">
    <property type="protein sequence ID" value="CAG2005388.1"/>
    <property type="molecule type" value="Genomic_DNA"/>
</dbReference>
<dbReference type="EMBL" id="CAAKMV010000130">
    <property type="protein sequence ID" value="VIO57969.1"/>
    <property type="molecule type" value="Genomic_DNA"/>
</dbReference>
<dbReference type="Proteomes" id="UP000746612">
    <property type="component" value="Unassembled WGS sequence"/>
</dbReference>
<protein>
    <submittedName>
        <fullName evidence="2">Uncharacterized protein</fullName>
    </submittedName>
</protein>
<evidence type="ECO:0000313" key="1">
    <source>
        <dbReference type="EMBL" id="CAG2005388.1"/>
    </source>
</evidence>
<organism evidence="2">
    <name type="scientific">Gibberella zeae</name>
    <name type="common">Wheat head blight fungus</name>
    <name type="synonym">Fusarium graminearum</name>
    <dbReference type="NCBI Taxonomy" id="5518"/>
    <lineage>
        <taxon>Eukaryota</taxon>
        <taxon>Fungi</taxon>
        <taxon>Dikarya</taxon>
        <taxon>Ascomycota</taxon>
        <taxon>Pezizomycotina</taxon>
        <taxon>Sordariomycetes</taxon>
        <taxon>Hypocreomycetidae</taxon>
        <taxon>Hypocreales</taxon>
        <taxon>Nectriaceae</taxon>
        <taxon>Fusarium</taxon>
    </lineage>
</organism>
<reference evidence="1" key="2">
    <citation type="submission" date="2021-03" db="EMBL/GenBank/DDBJ databases">
        <authorList>
            <person name="Alouane T."/>
            <person name="Langin T."/>
            <person name="Bonhomme L."/>
        </authorList>
    </citation>
    <scope>NUCLEOTIDE SEQUENCE</scope>
    <source>
        <strain evidence="1">MDC_Fg202</strain>
    </source>
</reference>